<keyword evidence="2" id="KW-1185">Reference proteome</keyword>
<dbReference type="SUPFAM" id="SSF57783">
    <property type="entry name" value="Zinc beta-ribbon"/>
    <property type="match status" value="1"/>
</dbReference>
<dbReference type="OrthoDB" id="581132at2"/>
<protein>
    <submittedName>
        <fullName evidence="1">Uncharacterized protein</fullName>
    </submittedName>
</protein>
<dbReference type="Proteomes" id="UP000184016">
    <property type="component" value="Unassembled WGS sequence"/>
</dbReference>
<dbReference type="EMBL" id="FRAF01000017">
    <property type="protein sequence ID" value="SHK59668.1"/>
    <property type="molecule type" value="Genomic_DNA"/>
</dbReference>
<evidence type="ECO:0000313" key="1">
    <source>
        <dbReference type="EMBL" id="SHK59668.1"/>
    </source>
</evidence>
<sequence>MGRYKELFVNYEIMTKDEIAAHQAGLTASGRSTQGAKDKGSQDKLGCMFRYSNKYREIWQENLNNNRFVIYHLTHENEIRNELSVGLSVKEYALASNVLRKVNLLRFLGLEVGRGKNFDCPLIPENIASVNYDDDGNWKYFSRNREYTVCYTFGIIDLMQLFYDLNYYDAVDKLCEMLLITVEEAQWRYAQKGKYASNLADIRDADTVWTIRYPDLYKYIKRHLYLLEEVNQIGAANILTESESIAGESVFFSSTRHISERLRSRGVSKDHTMVCKLVNMFASLGLVEKVYTDQPPIDLSLMEKAKTHKFTVTIYRIPAMTTEVLMEANRRAALLKKAGIKATGITMDNLGKALGAEVVDAVYGDGDRKDIIHGIKRIRTIYRQMCGDMDDLFDESNFPF</sequence>
<dbReference type="AlphaFoldDB" id="A0A1M6TS76"/>
<evidence type="ECO:0000313" key="2">
    <source>
        <dbReference type="Proteomes" id="UP000184016"/>
    </source>
</evidence>
<reference evidence="2" key="1">
    <citation type="submission" date="2016-11" db="EMBL/GenBank/DDBJ databases">
        <authorList>
            <person name="Varghese N."/>
            <person name="Submissions S."/>
        </authorList>
    </citation>
    <scope>NUCLEOTIDE SEQUENCE [LARGE SCALE GENOMIC DNA]</scope>
    <source>
        <strain evidence="2">USBA-503</strain>
    </source>
</reference>
<organism evidence="1 2">
    <name type="scientific">Alicyclobacillus tolerans</name>
    <dbReference type="NCBI Taxonomy" id="90970"/>
    <lineage>
        <taxon>Bacteria</taxon>
        <taxon>Bacillati</taxon>
        <taxon>Bacillota</taxon>
        <taxon>Bacilli</taxon>
        <taxon>Bacillales</taxon>
        <taxon>Alicyclobacillaceae</taxon>
        <taxon>Alicyclobacillus</taxon>
    </lineage>
</organism>
<proteinExistence type="predicted"/>
<gene>
    <name evidence="1" type="ORF">SAMN05443507_11756</name>
</gene>
<dbReference type="RefSeq" id="WP_072874536.1">
    <property type="nucleotide sequence ID" value="NZ_FRAF01000017.1"/>
</dbReference>
<accession>A0A1M6TS76</accession>
<dbReference type="STRING" id="1830138.SAMN05443507_11756"/>
<name>A0A1M6TS76_9BACL</name>